<dbReference type="PANTHER" id="PTHR31377:SF0">
    <property type="entry name" value="AGMATINE DEIMINASE-RELATED"/>
    <property type="match status" value="1"/>
</dbReference>
<dbReference type="SUPFAM" id="SSF55909">
    <property type="entry name" value="Pentein"/>
    <property type="match status" value="1"/>
</dbReference>
<dbReference type="RefSeq" id="WP_212141872.1">
    <property type="nucleotide sequence ID" value="NZ_JAGSSW010000003.1"/>
</dbReference>
<accession>A0ABS5HI75</accession>
<protein>
    <submittedName>
        <fullName evidence="2">Agmatine deiminase family protein</fullName>
    </submittedName>
</protein>
<keyword evidence="1" id="KW-0378">Hydrolase</keyword>
<dbReference type="Gene3D" id="3.75.10.10">
    <property type="entry name" value="L-arginine/glycine Amidinotransferase, Chain A"/>
    <property type="match status" value="1"/>
</dbReference>
<evidence type="ECO:0000256" key="1">
    <source>
        <dbReference type="ARBA" id="ARBA00022801"/>
    </source>
</evidence>
<organism evidence="2 3">
    <name type="scientific">Campylobacter anatolicus</name>
    <dbReference type="NCBI Taxonomy" id="2829105"/>
    <lineage>
        <taxon>Bacteria</taxon>
        <taxon>Pseudomonadati</taxon>
        <taxon>Campylobacterota</taxon>
        <taxon>Epsilonproteobacteria</taxon>
        <taxon>Campylobacterales</taxon>
        <taxon>Campylobacteraceae</taxon>
        <taxon>Campylobacter</taxon>
    </lineage>
</organism>
<keyword evidence="3" id="KW-1185">Reference proteome</keyword>
<reference evidence="2 3" key="1">
    <citation type="submission" date="2021-04" db="EMBL/GenBank/DDBJ databases">
        <title>Molecular and phenotypic characterization and identification of bacterial isolates recovered from the Anatolian ground squirrels (Spermophilus xanthoprymnus) and which have the potential to form a new species in the Campylobacter genus.</title>
        <authorList>
            <person name="Aydin F."/>
            <person name="Abay S."/>
            <person name="Kayman T."/>
            <person name="Karakaya E."/>
            <person name="Mustak H.K."/>
            <person name="Mustak I.B."/>
            <person name="Bilgin N."/>
            <person name="Duzler A."/>
            <person name="Sahin O."/>
            <person name="Guran O."/>
            <person name="Saticioglu I.B."/>
        </authorList>
    </citation>
    <scope>NUCLEOTIDE SEQUENCE [LARGE SCALE GENOMIC DNA]</scope>
    <source>
        <strain evidence="3">faydin-G24</strain>
    </source>
</reference>
<proteinExistence type="predicted"/>
<comment type="caution">
    <text evidence="2">The sequence shown here is derived from an EMBL/GenBank/DDBJ whole genome shotgun (WGS) entry which is preliminary data.</text>
</comment>
<gene>
    <name evidence="2" type="ORF">KDD93_04460</name>
</gene>
<dbReference type="InterPro" id="IPR007466">
    <property type="entry name" value="Peptidyl-Arg-deiminase_porph"/>
</dbReference>
<name>A0ABS5HI75_9BACT</name>
<dbReference type="Proteomes" id="UP000682951">
    <property type="component" value="Unassembled WGS sequence"/>
</dbReference>
<evidence type="ECO:0000313" key="3">
    <source>
        <dbReference type="Proteomes" id="UP000682951"/>
    </source>
</evidence>
<evidence type="ECO:0000313" key="2">
    <source>
        <dbReference type="EMBL" id="MBR8463828.1"/>
    </source>
</evidence>
<dbReference type="PANTHER" id="PTHR31377">
    <property type="entry name" value="AGMATINE DEIMINASE-RELATED"/>
    <property type="match status" value="1"/>
</dbReference>
<dbReference type="Pfam" id="PF04371">
    <property type="entry name" value="PAD_porph"/>
    <property type="match status" value="1"/>
</dbReference>
<dbReference type="EMBL" id="JAGSSW010000003">
    <property type="protein sequence ID" value="MBR8463828.1"/>
    <property type="molecule type" value="Genomic_DNA"/>
</dbReference>
<sequence>MRAYAEWEKQELLFLSLPHKSSDWSEYLDEILASYEELIAAIVPFQKVVLIAPNQSCFERFKKFKNTQFVCIDTDDTWIRDYGMIDVQNGDKIISYDFKFNAWGGKFQSSKDNAVNRELVKKYATNLKEIDFILEGGSIDFNGAGTMLTTSECLLNDNRNANFSKDEIDVKLKELFGLKRIIWLEHGFIKGDDTDSHVDTLARFITADTIAYVSCDDESDEHFDELRKMHKELEKTGFKLLPLPLPKAKFYKGKRLGCTYANFIFINDALIVPTYNDENDKLVLDRLSLALPDRKVLGVNSLIFVRQNGSLHCSSQNRFLGAR</sequence>